<dbReference type="EMBL" id="BGPR01116848">
    <property type="protein sequence ID" value="GBN08201.1"/>
    <property type="molecule type" value="Genomic_DNA"/>
</dbReference>
<accession>A0A4Y2L0N6</accession>
<protein>
    <submittedName>
        <fullName evidence="1">Uncharacterized protein</fullName>
    </submittedName>
</protein>
<comment type="caution">
    <text evidence="1">The sequence shown here is derived from an EMBL/GenBank/DDBJ whole genome shotgun (WGS) entry which is preliminary data.</text>
</comment>
<gene>
    <name evidence="1" type="ORF">AVEN_238232_1</name>
</gene>
<reference evidence="1 2" key="1">
    <citation type="journal article" date="2019" name="Sci. Rep.">
        <title>Orb-weaving spider Araneus ventricosus genome elucidates the spidroin gene catalogue.</title>
        <authorList>
            <person name="Kono N."/>
            <person name="Nakamura H."/>
            <person name="Ohtoshi R."/>
            <person name="Moran D.A.P."/>
            <person name="Shinohara A."/>
            <person name="Yoshida Y."/>
            <person name="Fujiwara M."/>
            <person name="Mori M."/>
            <person name="Tomita M."/>
            <person name="Arakawa K."/>
        </authorList>
    </citation>
    <scope>NUCLEOTIDE SEQUENCE [LARGE SCALE GENOMIC DNA]</scope>
</reference>
<proteinExistence type="predicted"/>
<evidence type="ECO:0000313" key="1">
    <source>
        <dbReference type="EMBL" id="GBN08201.1"/>
    </source>
</evidence>
<keyword evidence="2" id="KW-1185">Reference proteome</keyword>
<dbReference type="Proteomes" id="UP000499080">
    <property type="component" value="Unassembled WGS sequence"/>
</dbReference>
<evidence type="ECO:0000313" key="2">
    <source>
        <dbReference type="Proteomes" id="UP000499080"/>
    </source>
</evidence>
<sequence length="115" mass="13321">NIPATARKQLFQLSLPLLASRWRCLGPQENSFFNGHYRYLPVDGVVNNNDLIALRRTDKSANVATDLVRYQRNERERVKIAGTRTQRTADLSLQYLRLAFRYNPAVQVDMLSLDR</sequence>
<feature type="non-terminal residue" evidence="1">
    <location>
        <position position="1"/>
    </location>
</feature>
<organism evidence="1 2">
    <name type="scientific">Araneus ventricosus</name>
    <name type="common">Orbweaver spider</name>
    <name type="synonym">Epeira ventricosa</name>
    <dbReference type="NCBI Taxonomy" id="182803"/>
    <lineage>
        <taxon>Eukaryota</taxon>
        <taxon>Metazoa</taxon>
        <taxon>Ecdysozoa</taxon>
        <taxon>Arthropoda</taxon>
        <taxon>Chelicerata</taxon>
        <taxon>Arachnida</taxon>
        <taxon>Araneae</taxon>
        <taxon>Araneomorphae</taxon>
        <taxon>Entelegynae</taxon>
        <taxon>Araneoidea</taxon>
        <taxon>Araneidae</taxon>
        <taxon>Araneus</taxon>
    </lineage>
</organism>
<dbReference type="AlphaFoldDB" id="A0A4Y2L0N6"/>
<name>A0A4Y2L0N6_ARAVE</name>